<dbReference type="Gene3D" id="3.40.50.150">
    <property type="entry name" value="Vaccinia Virus protein VP39"/>
    <property type="match status" value="1"/>
</dbReference>
<dbReference type="SUPFAM" id="SSF53335">
    <property type="entry name" value="S-adenosyl-L-methionine-dependent methyltransferases"/>
    <property type="match status" value="1"/>
</dbReference>
<dbReference type="OrthoDB" id="465705at2"/>
<reference evidence="3 4" key="1">
    <citation type="submission" date="2019-04" db="EMBL/GenBank/DDBJ databases">
        <title>Bacillus sediminilitoris sp. nov., isolated from a tidal flat sediment on the East China Sea.</title>
        <authorList>
            <person name="Wei Y."/>
            <person name="Mao H."/>
            <person name="Fang J."/>
        </authorList>
    </citation>
    <scope>NUCLEOTIDE SEQUENCE [LARGE SCALE GENOMIC DNA]</scope>
    <source>
        <strain evidence="3 4">DSL-17</strain>
    </source>
</reference>
<keyword evidence="3" id="KW-0489">Methyltransferase</keyword>
<evidence type="ECO:0000259" key="2">
    <source>
        <dbReference type="Pfam" id="PF13649"/>
    </source>
</evidence>
<dbReference type="Proteomes" id="UP000310334">
    <property type="component" value="Unassembled WGS sequence"/>
</dbReference>
<dbReference type="InterPro" id="IPR041698">
    <property type="entry name" value="Methyltransf_25"/>
</dbReference>
<comment type="caution">
    <text evidence="3">The sequence shown here is derived from an EMBL/GenBank/DDBJ whole genome shotgun (WGS) entry which is preliminary data.</text>
</comment>
<gene>
    <name evidence="3" type="ORF">E6W99_02710</name>
</gene>
<dbReference type="RefSeq" id="WP_136351650.1">
    <property type="nucleotide sequence ID" value="NZ_CP046266.1"/>
</dbReference>
<dbReference type="GO" id="GO:0032259">
    <property type="term" value="P:methylation"/>
    <property type="evidence" value="ECO:0007669"/>
    <property type="project" value="UniProtKB-KW"/>
</dbReference>
<evidence type="ECO:0000313" key="4">
    <source>
        <dbReference type="Proteomes" id="UP000310334"/>
    </source>
</evidence>
<dbReference type="Pfam" id="PF13649">
    <property type="entry name" value="Methyltransf_25"/>
    <property type="match status" value="1"/>
</dbReference>
<dbReference type="CDD" id="cd02440">
    <property type="entry name" value="AdoMet_MTases"/>
    <property type="match status" value="1"/>
</dbReference>
<organism evidence="3 4">
    <name type="scientific">Metabacillus sediminilitoris</name>
    <dbReference type="NCBI Taxonomy" id="2567941"/>
    <lineage>
        <taxon>Bacteria</taxon>
        <taxon>Bacillati</taxon>
        <taxon>Bacillota</taxon>
        <taxon>Bacilli</taxon>
        <taxon>Bacillales</taxon>
        <taxon>Bacillaceae</taxon>
        <taxon>Metabacillus</taxon>
    </lineage>
</organism>
<dbReference type="GO" id="GO:0008168">
    <property type="term" value="F:methyltransferase activity"/>
    <property type="evidence" value="ECO:0007669"/>
    <property type="project" value="UniProtKB-KW"/>
</dbReference>
<dbReference type="PANTHER" id="PTHR43861:SF3">
    <property type="entry name" value="PUTATIVE (AFU_ORTHOLOGUE AFUA_2G14390)-RELATED"/>
    <property type="match status" value="1"/>
</dbReference>
<sequence length="230" mass="26652">MSFNQSRDSIVQQFNENANLYDSQRSKLIPCFDDFYSIPISIMNTHSQAPTVLDIGSGTGLFSSFILQKYPEANLTLIDISEKMIDIAKKRFSHLSNINYIIDDYTSYEFNHTFDIIVSSLSIHHLPDKEKKNLYQRTYSILNNGGLFLNADQVLGNTPFLEKLYKNDWKHKVENSGLSQEEIDSAYERTKLDKLSTLDDQLNWLTKSGYKDVDCVYKYFNFVVLYGRKT</sequence>
<protein>
    <submittedName>
        <fullName evidence="3">Class I SAM-dependent methyltransferase</fullName>
    </submittedName>
</protein>
<accession>A0A4S4C3M4</accession>
<evidence type="ECO:0000256" key="1">
    <source>
        <dbReference type="ARBA" id="ARBA00022679"/>
    </source>
</evidence>
<proteinExistence type="predicted"/>
<feature type="domain" description="Methyltransferase" evidence="2">
    <location>
        <begin position="52"/>
        <end position="146"/>
    </location>
</feature>
<evidence type="ECO:0000313" key="3">
    <source>
        <dbReference type="EMBL" id="THF82360.1"/>
    </source>
</evidence>
<dbReference type="EMBL" id="SSNT01000002">
    <property type="protein sequence ID" value="THF82360.1"/>
    <property type="molecule type" value="Genomic_DNA"/>
</dbReference>
<keyword evidence="4" id="KW-1185">Reference proteome</keyword>
<dbReference type="Gene3D" id="6.10.140.280">
    <property type="match status" value="1"/>
</dbReference>
<name>A0A4S4C3M4_9BACI</name>
<dbReference type="AlphaFoldDB" id="A0A4S4C3M4"/>
<keyword evidence="1 3" id="KW-0808">Transferase</keyword>
<dbReference type="InterPro" id="IPR029063">
    <property type="entry name" value="SAM-dependent_MTases_sf"/>
</dbReference>
<dbReference type="PANTHER" id="PTHR43861">
    <property type="entry name" value="TRANS-ACONITATE 2-METHYLTRANSFERASE-RELATED"/>
    <property type="match status" value="1"/>
</dbReference>